<dbReference type="KEGG" id="osn:118760912"/>
<dbReference type="Proteomes" id="UP000515154">
    <property type="component" value="Unplaced"/>
</dbReference>
<evidence type="ECO:0000256" key="1">
    <source>
        <dbReference type="SAM" id="MobiDB-lite"/>
    </source>
</evidence>
<evidence type="ECO:0000313" key="3">
    <source>
        <dbReference type="RefSeq" id="XP_036354421.1"/>
    </source>
</evidence>
<keyword evidence="2" id="KW-1185">Reference proteome</keyword>
<feature type="region of interest" description="Disordered" evidence="1">
    <location>
        <begin position="301"/>
        <end position="362"/>
    </location>
</feature>
<accession>A0A7E6EFU1</accession>
<feature type="region of interest" description="Disordered" evidence="1">
    <location>
        <begin position="228"/>
        <end position="249"/>
    </location>
</feature>
<reference evidence="3" key="1">
    <citation type="submission" date="2025-08" db="UniProtKB">
        <authorList>
            <consortium name="RefSeq"/>
        </authorList>
    </citation>
    <scope>IDENTIFICATION</scope>
</reference>
<proteinExistence type="predicted"/>
<organism evidence="2 3">
    <name type="scientific">Octopus sinensis</name>
    <name type="common">East Asian common octopus</name>
    <dbReference type="NCBI Taxonomy" id="2607531"/>
    <lineage>
        <taxon>Eukaryota</taxon>
        <taxon>Metazoa</taxon>
        <taxon>Spiralia</taxon>
        <taxon>Lophotrochozoa</taxon>
        <taxon>Mollusca</taxon>
        <taxon>Cephalopoda</taxon>
        <taxon>Coleoidea</taxon>
        <taxon>Octopodiformes</taxon>
        <taxon>Octopoda</taxon>
        <taxon>Incirrata</taxon>
        <taxon>Octopodidae</taxon>
        <taxon>Octopus</taxon>
    </lineage>
</organism>
<protein>
    <submittedName>
        <fullName evidence="3">Uncharacterized protein LOC118760912</fullName>
    </submittedName>
</protein>
<evidence type="ECO:0000313" key="2">
    <source>
        <dbReference type="Proteomes" id="UP000515154"/>
    </source>
</evidence>
<name>A0A7E6EFU1_9MOLL</name>
<gene>
    <name evidence="3" type="primary">LOC118760912</name>
</gene>
<sequence>MLEKPPDENLNLRDYLMDLFSRIGHCFMNFFFCCCISRNDASVEEIIPCLGQMPTVDSCTQTDFLPRKINVSQQVVPNSNVCTNDLNTKSGSTPLQESSYRSSSASYLIATNSPDLKSKSVVFRPEEDIIESKVILDSNEDSTPIVRAKTVSFCLEDDIYEPKLVHDIMVRSASAKTTNLQSLYDFHDQTNVQELDDEIASDSDSFYTAEPMHSSKLSYDSDLGSYVDSGTDSNKSESYHTVEQASDQEEGEYLSLKNLKYILGPGVKNVGHGNVKLISVSPCPDICKAVCFKAFHDSRKGCSTRDIDNSTEGKCSSLERRGSQEPDGVPSMGKGNPEKGKKHKVKELNNSPTGVSSVPWPDDFRDFEEIDLEEGAVASLVSGPRS</sequence>
<dbReference type="AlphaFoldDB" id="A0A7E6EFU1"/>
<dbReference type="RefSeq" id="XP_036354421.1">
    <property type="nucleotide sequence ID" value="XM_036498528.1"/>
</dbReference>